<dbReference type="InterPro" id="IPR049492">
    <property type="entry name" value="BD-FAE-like_dom"/>
</dbReference>
<accession>A0A0C2T8V7</accession>
<dbReference type="Gene3D" id="3.40.50.1820">
    <property type="entry name" value="alpha/beta hydrolase"/>
    <property type="match status" value="1"/>
</dbReference>
<dbReference type="SUPFAM" id="SSF53474">
    <property type="entry name" value="alpha/beta-Hydrolases"/>
    <property type="match status" value="1"/>
</dbReference>
<evidence type="ECO:0000313" key="3">
    <source>
        <dbReference type="EMBL" id="KIL63059.1"/>
    </source>
</evidence>
<keyword evidence="4" id="KW-1185">Reference proteome</keyword>
<proteinExistence type="predicted"/>
<dbReference type="AlphaFoldDB" id="A0A0C2T8V7"/>
<dbReference type="Pfam" id="PF20434">
    <property type="entry name" value="BD-FAE"/>
    <property type="match status" value="1"/>
</dbReference>
<dbReference type="EMBL" id="KN818263">
    <property type="protein sequence ID" value="KIL63059.1"/>
    <property type="molecule type" value="Genomic_DNA"/>
</dbReference>
<protein>
    <recommendedName>
        <fullName evidence="2">BD-FAE-like domain-containing protein</fullName>
    </recommendedName>
</protein>
<dbReference type="InterPro" id="IPR029058">
    <property type="entry name" value="AB_hydrolase_fold"/>
</dbReference>
<dbReference type="PANTHER" id="PTHR48081">
    <property type="entry name" value="AB HYDROLASE SUPERFAMILY PROTEIN C4A8.06C"/>
    <property type="match status" value="1"/>
</dbReference>
<evidence type="ECO:0000259" key="2">
    <source>
        <dbReference type="Pfam" id="PF20434"/>
    </source>
</evidence>
<reference evidence="3 4" key="1">
    <citation type="submission" date="2014-04" db="EMBL/GenBank/DDBJ databases">
        <title>Evolutionary Origins and Diversification of the Mycorrhizal Mutualists.</title>
        <authorList>
            <consortium name="DOE Joint Genome Institute"/>
            <consortium name="Mycorrhizal Genomics Consortium"/>
            <person name="Kohler A."/>
            <person name="Kuo A."/>
            <person name="Nagy L.G."/>
            <person name="Floudas D."/>
            <person name="Copeland A."/>
            <person name="Barry K.W."/>
            <person name="Cichocki N."/>
            <person name="Veneault-Fourrey C."/>
            <person name="LaButti K."/>
            <person name="Lindquist E.A."/>
            <person name="Lipzen A."/>
            <person name="Lundell T."/>
            <person name="Morin E."/>
            <person name="Murat C."/>
            <person name="Riley R."/>
            <person name="Ohm R."/>
            <person name="Sun H."/>
            <person name="Tunlid A."/>
            <person name="Henrissat B."/>
            <person name="Grigoriev I.V."/>
            <person name="Hibbett D.S."/>
            <person name="Martin F."/>
        </authorList>
    </citation>
    <scope>NUCLEOTIDE SEQUENCE [LARGE SCALE GENOMIC DNA]</scope>
    <source>
        <strain evidence="3 4">Koide BX008</strain>
    </source>
</reference>
<dbReference type="STRING" id="946122.A0A0C2T8V7"/>
<gene>
    <name evidence="3" type="ORF">M378DRAFT_179438</name>
</gene>
<keyword evidence="1" id="KW-0378">Hydrolase</keyword>
<dbReference type="GO" id="GO:0016787">
    <property type="term" value="F:hydrolase activity"/>
    <property type="evidence" value="ECO:0007669"/>
    <property type="project" value="UniProtKB-KW"/>
</dbReference>
<sequence>MDTIAAFEDAETGKVIGPTFDAFLPLLSSNRNAFLSTRKATFQYGRTPRHMMDIYYPDPALMPAKHDAPVLFFFYGGGLSTGERTFAPPYDVLYSNLGWYFTQKGIVTIVSDYRLVPQVQFPSSAEDVYKAVRWAIDNREHIVNAGGPDVQYKFNFEGIFLMAHGSGVLHLSTALMLPGLLTGDHETRDRIAGAVFVAGTYGVKGLSQTDVVAGILAQYWGTYEALVKNSPQALLESAAKDLLAALPEILIVEGEREPDWMVVGTREFQKRLAERRKKKELVVVVDVNKVELPEVELRTVTRMVAKGHNHISVQLSPGSGQGEEWVEAVIKWMKNVLDNRLYIIF</sequence>
<dbReference type="HOGENOM" id="CLU_012494_8_1_1"/>
<dbReference type="PANTHER" id="PTHR48081:SF33">
    <property type="entry name" value="KYNURENINE FORMAMIDASE"/>
    <property type="match status" value="1"/>
</dbReference>
<name>A0A0C2T8V7_AMAMK</name>
<feature type="domain" description="BD-FAE-like" evidence="2">
    <location>
        <begin position="52"/>
        <end position="167"/>
    </location>
</feature>
<evidence type="ECO:0000313" key="4">
    <source>
        <dbReference type="Proteomes" id="UP000054549"/>
    </source>
</evidence>
<dbReference type="Proteomes" id="UP000054549">
    <property type="component" value="Unassembled WGS sequence"/>
</dbReference>
<organism evidence="3 4">
    <name type="scientific">Amanita muscaria (strain Koide BX008)</name>
    <dbReference type="NCBI Taxonomy" id="946122"/>
    <lineage>
        <taxon>Eukaryota</taxon>
        <taxon>Fungi</taxon>
        <taxon>Dikarya</taxon>
        <taxon>Basidiomycota</taxon>
        <taxon>Agaricomycotina</taxon>
        <taxon>Agaricomycetes</taxon>
        <taxon>Agaricomycetidae</taxon>
        <taxon>Agaricales</taxon>
        <taxon>Pluteineae</taxon>
        <taxon>Amanitaceae</taxon>
        <taxon>Amanita</taxon>
    </lineage>
</organism>
<dbReference type="InterPro" id="IPR050300">
    <property type="entry name" value="GDXG_lipolytic_enzyme"/>
</dbReference>
<dbReference type="OrthoDB" id="433474at2759"/>
<evidence type="ECO:0000256" key="1">
    <source>
        <dbReference type="ARBA" id="ARBA00022801"/>
    </source>
</evidence>
<dbReference type="InParanoid" id="A0A0C2T8V7"/>